<dbReference type="Gene3D" id="3.30.70.270">
    <property type="match status" value="1"/>
</dbReference>
<evidence type="ECO:0000313" key="1">
    <source>
        <dbReference type="EMBL" id="OWZ13486.1"/>
    </source>
</evidence>
<organism evidence="1 2">
    <name type="scientific">Phytophthora megakarya</name>
    <dbReference type="NCBI Taxonomy" id="4795"/>
    <lineage>
        <taxon>Eukaryota</taxon>
        <taxon>Sar</taxon>
        <taxon>Stramenopiles</taxon>
        <taxon>Oomycota</taxon>
        <taxon>Peronosporomycetes</taxon>
        <taxon>Peronosporales</taxon>
        <taxon>Peronosporaceae</taxon>
        <taxon>Phytophthora</taxon>
    </lineage>
</organism>
<reference evidence="2" key="1">
    <citation type="submission" date="2017-03" db="EMBL/GenBank/DDBJ databases">
        <title>Phytopthora megakarya and P. palmivora, two closely related causual agents of cacao black pod achieved similar genome size and gene model numbers by different mechanisms.</title>
        <authorList>
            <person name="Ali S."/>
            <person name="Shao J."/>
            <person name="Larry D.J."/>
            <person name="Kronmiller B."/>
            <person name="Shen D."/>
            <person name="Strem M.D."/>
            <person name="Melnick R.L."/>
            <person name="Guiltinan M.J."/>
            <person name="Tyler B.M."/>
            <person name="Meinhardt L.W."/>
            <person name="Bailey B.A."/>
        </authorList>
    </citation>
    <scope>NUCLEOTIDE SEQUENCE [LARGE SCALE GENOMIC DNA]</scope>
    <source>
        <strain evidence="2">zdho120</strain>
    </source>
</reference>
<keyword evidence="1" id="KW-0548">Nucleotidyltransferase</keyword>
<protein>
    <submittedName>
        <fullName evidence="1">Reverse transcriptase</fullName>
    </submittedName>
</protein>
<evidence type="ECO:0000313" key="2">
    <source>
        <dbReference type="Proteomes" id="UP000198211"/>
    </source>
</evidence>
<proteinExistence type="predicted"/>
<dbReference type="Proteomes" id="UP000198211">
    <property type="component" value="Unassembled WGS sequence"/>
</dbReference>
<dbReference type="GO" id="GO:0003964">
    <property type="term" value="F:RNA-directed DNA polymerase activity"/>
    <property type="evidence" value="ECO:0007669"/>
    <property type="project" value="UniProtKB-KW"/>
</dbReference>
<name>A0A225W6Y0_9STRA</name>
<dbReference type="EMBL" id="NBNE01001566">
    <property type="protein sequence ID" value="OWZ13486.1"/>
    <property type="molecule type" value="Genomic_DNA"/>
</dbReference>
<dbReference type="InterPro" id="IPR043502">
    <property type="entry name" value="DNA/RNA_pol_sf"/>
</dbReference>
<dbReference type="InterPro" id="IPR043128">
    <property type="entry name" value="Rev_trsase/Diguanyl_cyclase"/>
</dbReference>
<comment type="caution">
    <text evidence="1">The sequence shown here is derived from an EMBL/GenBank/DDBJ whole genome shotgun (WGS) entry which is preliminary data.</text>
</comment>
<keyword evidence="1" id="KW-0695">RNA-directed DNA polymerase</keyword>
<gene>
    <name evidence="1" type="ORF">PHMEG_00013173</name>
</gene>
<dbReference type="SUPFAM" id="SSF56672">
    <property type="entry name" value="DNA/RNA polymerases"/>
    <property type="match status" value="1"/>
</dbReference>
<keyword evidence="1" id="KW-0808">Transferase</keyword>
<keyword evidence="2" id="KW-1185">Reference proteome</keyword>
<dbReference type="PANTHER" id="PTHR37984">
    <property type="entry name" value="PROTEIN CBG26694"/>
    <property type="match status" value="1"/>
</dbReference>
<dbReference type="PANTHER" id="PTHR37984:SF5">
    <property type="entry name" value="PROTEIN NYNRIN-LIKE"/>
    <property type="match status" value="1"/>
</dbReference>
<sequence length="343" mass="39603">MSLDMASGVWAIQRTERAKLISAFVYQIGHFQWIRMLFGLKNAPLVSGVSEVDVPDPEPMTENPHDKGGFRLPVLMNESTLFRSNIPTPTQMGPVLGRSTYIDDIAHGEPTWNQLCEDLNALLLRPRHWNISVSLPKSKFGKPAIAKSVQDLTFPSSLKPIRSFLRRLYHYNKFMEDQPVVAATIYDMDDWVRFERYLDKAKPFDIIPHANPRGVCAVLGQEREGIIQQVLPIYLKKLKDYYWGDLVNYMRKEVKKIAKGSDRYVLDSSDVLYRLAMPTLEGPRDKCSELRQVVPEVFATRHPTSRSRRFPEWPPMHYQNVLAFPLSVFWIEIFENAEMFVKG</sequence>
<dbReference type="InterPro" id="IPR050951">
    <property type="entry name" value="Retrovirus_Pol_polyprotein"/>
</dbReference>
<dbReference type="AlphaFoldDB" id="A0A225W6Y0"/>
<accession>A0A225W6Y0</accession>